<comment type="caution">
    <text evidence="1">The sequence shown here is derived from an EMBL/GenBank/DDBJ whole genome shotgun (WGS) entry which is preliminary data.</text>
</comment>
<name>A0ABT6Y8K6_9BACT</name>
<dbReference type="RefSeq" id="WP_283344745.1">
    <property type="nucleotide sequence ID" value="NZ_JASHIF010000009.1"/>
</dbReference>
<gene>
    <name evidence="1" type="ORF">QM524_11750</name>
</gene>
<protein>
    <submittedName>
        <fullName evidence="1">Uncharacterized protein</fullName>
    </submittedName>
</protein>
<evidence type="ECO:0000313" key="1">
    <source>
        <dbReference type="EMBL" id="MDI9859885.1"/>
    </source>
</evidence>
<evidence type="ECO:0000313" key="2">
    <source>
        <dbReference type="Proteomes" id="UP001236507"/>
    </source>
</evidence>
<organism evidence="1 2">
    <name type="scientific">Flectobacillus roseus</name>
    <dbReference type="NCBI Taxonomy" id="502259"/>
    <lineage>
        <taxon>Bacteria</taxon>
        <taxon>Pseudomonadati</taxon>
        <taxon>Bacteroidota</taxon>
        <taxon>Cytophagia</taxon>
        <taxon>Cytophagales</taxon>
        <taxon>Flectobacillaceae</taxon>
        <taxon>Flectobacillus</taxon>
    </lineage>
</organism>
<dbReference type="Pfam" id="PF20459">
    <property type="entry name" value="DUF6712"/>
    <property type="match status" value="2"/>
</dbReference>
<sequence length="324" mass="36739">MLIKSTQEMRAFLGRAISSDFTFDSLKPYLELAQQDYLVKALGAEYWAILEAQAQNNEANPILPFVRRALAFYAYHKYLPYSIGLDSDNGLQETESDNTKPLRIGVLEKRQRETIENASNALESVLLELFKNKTTYQAFWTTPYGLSLKSVWFPTATHLTDVLPLVGGSYRMFVSINRYFVWAEVSKVLPVVGAATLAQIKQAHINNATDEVLVNACRLLKQYIAWAAYEEALLFLNVVQLGNGSLRVLSEFDGINNTKAPDEKLWAEYKRGIQNRTDGAYNDLIGFLSKNVTTFADFANQPAYKPERGRLPDNSKYKSIFRMK</sequence>
<keyword evidence="2" id="KW-1185">Reference proteome</keyword>
<proteinExistence type="predicted"/>
<dbReference type="EMBL" id="JASHIF010000009">
    <property type="protein sequence ID" value="MDI9859885.1"/>
    <property type="molecule type" value="Genomic_DNA"/>
</dbReference>
<dbReference type="Proteomes" id="UP001236507">
    <property type="component" value="Unassembled WGS sequence"/>
</dbReference>
<reference evidence="1 2" key="1">
    <citation type="submission" date="2023-05" db="EMBL/GenBank/DDBJ databases">
        <title>Novel species of genus Flectobacillus isolated from stream in China.</title>
        <authorList>
            <person name="Lu H."/>
        </authorList>
    </citation>
    <scope>NUCLEOTIDE SEQUENCE [LARGE SCALE GENOMIC DNA]</scope>
    <source>
        <strain evidence="1 2">KCTC 42575</strain>
    </source>
</reference>
<accession>A0ABT6Y8K6</accession>
<dbReference type="InterPro" id="IPR046558">
    <property type="entry name" value="DUF6712"/>
</dbReference>